<dbReference type="SMART" id="SM00870">
    <property type="entry name" value="Asparaginase"/>
    <property type="match status" value="1"/>
</dbReference>
<dbReference type="PANTHER" id="PTHR11707">
    <property type="entry name" value="L-ASPARAGINASE"/>
    <property type="match status" value="1"/>
</dbReference>
<feature type="binding site" evidence="3">
    <location>
        <position position="251"/>
    </location>
    <ligand>
        <name>substrate</name>
    </ligand>
</feature>
<gene>
    <name evidence="8" type="ORF">FVE85_7799</name>
</gene>
<reference evidence="9" key="1">
    <citation type="journal article" date="2019" name="Nat. Commun.">
        <title>Expansion of phycobilisome linker gene families in mesophilic red algae.</title>
        <authorList>
            <person name="Lee J."/>
            <person name="Kim D."/>
            <person name="Bhattacharya D."/>
            <person name="Yoon H.S."/>
        </authorList>
    </citation>
    <scope>NUCLEOTIDE SEQUENCE [LARGE SCALE GENOMIC DNA]</scope>
    <source>
        <strain evidence="9">CCMP 1328</strain>
    </source>
</reference>
<dbReference type="InterPro" id="IPR036152">
    <property type="entry name" value="Asp/glu_Ase-like_sf"/>
</dbReference>
<feature type="domain" description="Asparaginase/glutaminase C-terminal" evidence="7">
    <location>
        <begin position="402"/>
        <end position="508"/>
    </location>
</feature>
<proteinExistence type="predicted"/>
<evidence type="ECO:0000313" key="8">
    <source>
        <dbReference type="EMBL" id="KAA8491378.1"/>
    </source>
</evidence>
<dbReference type="InterPro" id="IPR041725">
    <property type="entry name" value="L-asparaginase_I"/>
</dbReference>
<dbReference type="InterPro" id="IPR037152">
    <property type="entry name" value="L-asparaginase_N_sf"/>
</dbReference>
<protein>
    <recommendedName>
        <fullName evidence="1">asparaginase</fullName>
        <ecNumber evidence="1">3.5.1.1</ecNumber>
    </recommendedName>
</protein>
<dbReference type="SUPFAM" id="SSF53774">
    <property type="entry name" value="Glutaminase/Asparaginase"/>
    <property type="match status" value="1"/>
</dbReference>
<dbReference type="PIRSF" id="PIRSF500176">
    <property type="entry name" value="L_ASNase"/>
    <property type="match status" value="1"/>
</dbReference>
<feature type="region of interest" description="Disordered" evidence="5">
    <location>
        <begin position="80"/>
        <end position="177"/>
    </location>
</feature>
<dbReference type="Pfam" id="PF17763">
    <property type="entry name" value="Asparaginase_C"/>
    <property type="match status" value="1"/>
</dbReference>
<name>A0A5J4YJG8_PORPP</name>
<feature type="region of interest" description="Disordered" evidence="5">
    <location>
        <begin position="554"/>
        <end position="584"/>
    </location>
</feature>
<dbReference type="SFLD" id="SFLDS00057">
    <property type="entry name" value="Glutaminase/Asparaginase"/>
    <property type="match status" value="1"/>
</dbReference>
<dbReference type="Proteomes" id="UP000324585">
    <property type="component" value="Unassembled WGS sequence"/>
</dbReference>
<dbReference type="PRINTS" id="PR00139">
    <property type="entry name" value="ASNGLNASE"/>
</dbReference>
<dbReference type="EC" id="3.5.1.1" evidence="1"/>
<dbReference type="Pfam" id="PF00710">
    <property type="entry name" value="Asparaginase"/>
    <property type="match status" value="1"/>
</dbReference>
<dbReference type="Gene3D" id="3.40.50.40">
    <property type="match status" value="1"/>
</dbReference>
<feature type="compositionally biased region" description="Low complexity" evidence="5">
    <location>
        <begin position="557"/>
        <end position="573"/>
    </location>
</feature>
<evidence type="ECO:0000259" key="7">
    <source>
        <dbReference type="Pfam" id="PF17763"/>
    </source>
</evidence>
<organism evidence="8 9">
    <name type="scientific">Porphyridium purpureum</name>
    <name type="common">Red alga</name>
    <name type="synonym">Porphyridium cruentum</name>
    <dbReference type="NCBI Taxonomy" id="35688"/>
    <lineage>
        <taxon>Eukaryota</taxon>
        <taxon>Rhodophyta</taxon>
        <taxon>Bangiophyceae</taxon>
        <taxon>Porphyridiales</taxon>
        <taxon>Porphyridiaceae</taxon>
        <taxon>Porphyridium</taxon>
    </lineage>
</organism>
<dbReference type="OrthoDB" id="542841at2759"/>
<dbReference type="AlphaFoldDB" id="A0A5J4YJG8"/>
<dbReference type="InterPro" id="IPR006034">
    <property type="entry name" value="Asparaginase/glutaminase-like"/>
</dbReference>
<dbReference type="GO" id="GO:0009066">
    <property type="term" value="P:aspartate family amino acid metabolic process"/>
    <property type="evidence" value="ECO:0007669"/>
    <property type="project" value="UniProtKB-ARBA"/>
</dbReference>
<comment type="caution">
    <text evidence="8">The sequence shown here is derived from an EMBL/GenBank/DDBJ whole genome shotgun (WGS) entry which is preliminary data.</text>
</comment>
<evidence type="ECO:0000259" key="6">
    <source>
        <dbReference type="Pfam" id="PF00710"/>
    </source>
</evidence>
<evidence type="ECO:0000256" key="2">
    <source>
        <dbReference type="PIRSR" id="PIRSR001220-1"/>
    </source>
</evidence>
<dbReference type="InterPro" id="IPR027473">
    <property type="entry name" value="L-asparaginase_C"/>
</dbReference>
<evidence type="ECO:0000313" key="9">
    <source>
        <dbReference type="Proteomes" id="UP000324585"/>
    </source>
</evidence>
<feature type="compositionally biased region" description="Low complexity" evidence="5">
    <location>
        <begin position="139"/>
        <end position="152"/>
    </location>
</feature>
<feature type="domain" description="L-asparaginase N-terminal" evidence="6">
    <location>
        <begin position="182"/>
        <end position="383"/>
    </location>
</feature>
<accession>A0A5J4YJG8</accession>
<dbReference type="PROSITE" id="PS51732">
    <property type="entry name" value="ASN_GLN_ASE_3"/>
    <property type="match status" value="1"/>
</dbReference>
<feature type="active site" description="O-isoaspartyl threonine intermediate" evidence="2">
    <location>
        <position position="191"/>
    </location>
</feature>
<dbReference type="EMBL" id="VRMN01000014">
    <property type="protein sequence ID" value="KAA8491378.1"/>
    <property type="molecule type" value="Genomic_DNA"/>
</dbReference>
<dbReference type="PIRSF" id="PIRSF001220">
    <property type="entry name" value="L-ASNase_gatD"/>
    <property type="match status" value="1"/>
</dbReference>
<dbReference type="PROSITE" id="PS00917">
    <property type="entry name" value="ASN_GLN_ASE_2"/>
    <property type="match status" value="1"/>
</dbReference>
<sequence length="584" mass="62835">MFRCVWRLLRGAGAPASSCAERMERAASRGAVMAPQKRQRVEVRHVHGRVAAAAAASGGPGENARGRKSSAKLDAALAAGNGVPHEDGASLAAENGSQGTQLEPDSGALEVATVEEKQRGRKPKSELRDKVIQYRKKSAAGSNGMESEGGSSESEKTHPRRRPASGLTSPIHRSKRKTELKNVLMVHTGGTLGMDTTRSFDEENDYMIRPGTGGTYEKTLQPGYLANLVDVVPELLDAANIDLKVLCNLDSSNVGPTEWQMIAKFLHKHRDHYDAFVVVHGTDTMAYTASALSLMLAGFGKPIVMTGSQIPLLSPRSDARQNLIDSITCASADTLFEVAVCFGGLLLRGNRAQKTSTKLYRAFTSPSLEPLATLGVDIQWNEKLLLPRPVSYRPRFRLEPMVMRLPIIPGVDPRLAYGDPAARGVKGIVLEAFGVGNMPDKRKFGWLPFIKAARDAGVLIYLGSQCQTGALAPELYKSGAAALKYGVYSANQMTPECAVVKLMLCLAYSDLKVDFPFAGELLIEETHETHLPLNTHHTRSSDAHTSSTIQFSTDVEPTTAADAAASTSGPDASNATCAREPERV</sequence>
<dbReference type="InterPro" id="IPR027474">
    <property type="entry name" value="L-asparaginase_N"/>
</dbReference>
<dbReference type="PANTHER" id="PTHR11707:SF28">
    <property type="entry name" value="60 KDA LYSOPHOSPHOLIPASE"/>
    <property type="match status" value="1"/>
</dbReference>
<feature type="binding site" evidence="3">
    <location>
        <begin position="282"/>
        <end position="283"/>
    </location>
    <ligand>
        <name>substrate</name>
    </ligand>
</feature>
<feature type="active site" evidence="4">
    <location>
        <position position="282"/>
    </location>
</feature>
<dbReference type="Gene3D" id="3.40.50.1170">
    <property type="entry name" value="L-asparaginase, N-terminal domain"/>
    <property type="match status" value="1"/>
</dbReference>
<evidence type="ECO:0000256" key="4">
    <source>
        <dbReference type="PROSITE-ProRule" id="PRU10100"/>
    </source>
</evidence>
<keyword evidence="9" id="KW-1185">Reference proteome</keyword>
<dbReference type="InterPro" id="IPR040919">
    <property type="entry name" value="Asparaginase_C"/>
</dbReference>
<evidence type="ECO:0000256" key="1">
    <source>
        <dbReference type="ARBA" id="ARBA00012920"/>
    </source>
</evidence>
<evidence type="ECO:0000256" key="5">
    <source>
        <dbReference type="SAM" id="MobiDB-lite"/>
    </source>
</evidence>
<evidence type="ECO:0000256" key="3">
    <source>
        <dbReference type="PIRSR" id="PIRSR001220-2"/>
    </source>
</evidence>
<dbReference type="InterPro" id="IPR027475">
    <property type="entry name" value="Asparaginase/glutaminase_AS2"/>
</dbReference>
<dbReference type="GO" id="GO:0004067">
    <property type="term" value="F:asparaginase activity"/>
    <property type="evidence" value="ECO:0007669"/>
    <property type="project" value="UniProtKB-UniRule"/>
</dbReference>
<feature type="compositionally biased region" description="Basic and acidic residues" evidence="5">
    <location>
        <begin position="114"/>
        <end position="132"/>
    </location>
</feature>
<dbReference type="CDD" id="cd08963">
    <property type="entry name" value="L-asparaginase_I"/>
    <property type="match status" value="1"/>
</dbReference>